<dbReference type="InterPro" id="IPR006549">
    <property type="entry name" value="HAD-SF_hydro_IIIA"/>
</dbReference>
<dbReference type="NCBIfam" id="TIGR01662">
    <property type="entry name" value="HAD-SF-IIIA"/>
    <property type="match status" value="1"/>
</dbReference>
<dbReference type="EMBL" id="NXLU01000003">
    <property type="protein sequence ID" value="RDU69215.1"/>
    <property type="molecule type" value="Genomic_DNA"/>
</dbReference>
<dbReference type="PANTHER" id="PTHR42891">
    <property type="entry name" value="D-GLYCERO-BETA-D-MANNO-HEPTOSE-1,7-BISPHOSPHATE 7-PHOSPHATASE"/>
    <property type="match status" value="1"/>
</dbReference>
<dbReference type="Gene3D" id="3.40.50.1000">
    <property type="entry name" value="HAD superfamily/HAD-like"/>
    <property type="match status" value="1"/>
</dbReference>
<dbReference type="RefSeq" id="WP_104725053.1">
    <property type="nucleotide sequence ID" value="NZ_FZNE01000015.1"/>
</dbReference>
<evidence type="ECO:0000256" key="9">
    <source>
        <dbReference type="ARBA" id="ARBA00031828"/>
    </source>
</evidence>
<dbReference type="InterPro" id="IPR013954">
    <property type="entry name" value="PNK3P"/>
</dbReference>
<comment type="subunit">
    <text evidence="4">Monomer.</text>
</comment>
<gene>
    <name evidence="10" type="ORF">CQA62_03480</name>
</gene>
<comment type="subcellular location">
    <subcellularLocation>
        <location evidence="2">Cytoplasm</location>
    </subcellularLocation>
</comment>
<proteinExistence type="inferred from homology"/>
<evidence type="ECO:0000256" key="1">
    <source>
        <dbReference type="ARBA" id="ARBA00001946"/>
    </source>
</evidence>
<name>A0A3D8IWB3_9HELI</name>
<protein>
    <recommendedName>
        <fullName evidence="9">D,D-heptose 1,7-bisphosphate phosphatase</fullName>
    </recommendedName>
</protein>
<sequence>MKRKAVFFDRDGVINLDKGYVYSQKEFEFCSGIFNLLSYYKSQDYLLFVVTNQSGIARGYYSTQDFLDLTEYMQSEIMKKLGFAFDKIYFCPHLEGCQCRKPKTGMFEEANMDFKIDFEKSIMIGDKQSDMQAAQSIGIGKKYFFSLKKPDFSGIDNLIWVIALAQIKDFEEKEKK</sequence>
<evidence type="ECO:0000256" key="8">
    <source>
        <dbReference type="ARBA" id="ARBA00023277"/>
    </source>
</evidence>
<dbReference type="InterPro" id="IPR036412">
    <property type="entry name" value="HAD-like_sf"/>
</dbReference>
<dbReference type="NCBIfam" id="TIGR01656">
    <property type="entry name" value="Histidinol-ppas"/>
    <property type="match status" value="1"/>
</dbReference>
<dbReference type="Pfam" id="PF08645">
    <property type="entry name" value="PNK3P"/>
    <property type="match status" value="1"/>
</dbReference>
<dbReference type="GO" id="GO:0016791">
    <property type="term" value="F:phosphatase activity"/>
    <property type="evidence" value="ECO:0007669"/>
    <property type="project" value="InterPro"/>
</dbReference>
<evidence type="ECO:0000256" key="3">
    <source>
        <dbReference type="ARBA" id="ARBA00005628"/>
    </source>
</evidence>
<organism evidence="10 11">
    <name type="scientific">Helicobacter cholecystus</name>
    <dbReference type="NCBI Taxonomy" id="45498"/>
    <lineage>
        <taxon>Bacteria</taxon>
        <taxon>Pseudomonadati</taxon>
        <taxon>Campylobacterota</taxon>
        <taxon>Epsilonproteobacteria</taxon>
        <taxon>Campylobacterales</taxon>
        <taxon>Helicobacteraceae</taxon>
        <taxon>Helicobacter</taxon>
    </lineage>
</organism>
<dbReference type="SUPFAM" id="SSF56784">
    <property type="entry name" value="HAD-like"/>
    <property type="match status" value="1"/>
</dbReference>
<dbReference type="InterPro" id="IPR004446">
    <property type="entry name" value="Heptose_bisP_phosphatase"/>
</dbReference>
<reference evidence="10 11" key="1">
    <citation type="submission" date="2018-04" db="EMBL/GenBank/DDBJ databases">
        <title>Novel Campyloabacter and Helicobacter Species and Strains.</title>
        <authorList>
            <person name="Mannion A.J."/>
            <person name="Shen Z."/>
            <person name="Fox J.G."/>
        </authorList>
    </citation>
    <scope>NUCLEOTIDE SEQUENCE [LARGE SCALE GENOMIC DNA]</scope>
    <source>
        <strain evidence="10 11">ATCC 700242</strain>
    </source>
</reference>
<dbReference type="NCBIfam" id="TIGR00213">
    <property type="entry name" value="GmhB_yaeD"/>
    <property type="match status" value="1"/>
</dbReference>
<dbReference type="PANTHER" id="PTHR42891:SF1">
    <property type="entry name" value="D-GLYCERO-BETA-D-MANNO-HEPTOSE-1,7-BISPHOSPHATE 7-PHOSPHATASE"/>
    <property type="match status" value="1"/>
</dbReference>
<evidence type="ECO:0000256" key="4">
    <source>
        <dbReference type="ARBA" id="ARBA00011245"/>
    </source>
</evidence>
<dbReference type="OrthoDB" id="9814110at2"/>
<accession>A0A3D8IWB3</accession>
<keyword evidence="5" id="KW-0963">Cytoplasm</keyword>
<comment type="cofactor">
    <cofactor evidence="1">
        <name>Mg(2+)</name>
        <dbReference type="ChEBI" id="CHEBI:18420"/>
    </cofactor>
</comment>
<keyword evidence="11" id="KW-1185">Reference proteome</keyword>
<evidence type="ECO:0000313" key="11">
    <source>
        <dbReference type="Proteomes" id="UP000257067"/>
    </source>
</evidence>
<dbReference type="InterPro" id="IPR023214">
    <property type="entry name" value="HAD_sf"/>
</dbReference>
<keyword evidence="7 10" id="KW-0378">Hydrolase</keyword>
<dbReference type="AlphaFoldDB" id="A0A3D8IWB3"/>
<evidence type="ECO:0000256" key="7">
    <source>
        <dbReference type="ARBA" id="ARBA00022801"/>
    </source>
</evidence>
<dbReference type="InterPro" id="IPR006543">
    <property type="entry name" value="Histidinol-phos"/>
</dbReference>
<dbReference type="Proteomes" id="UP000257067">
    <property type="component" value="Unassembled WGS sequence"/>
</dbReference>
<evidence type="ECO:0000313" key="10">
    <source>
        <dbReference type="EMBL" id="RDU69215.1"/>
    </source>
</evidence>
<keyword evidence="6" id="KW-0479">Metal-binding</keyword>
<dbReference type="GO" id="GO:0046872">
    <property type="term" value="F:metal ion binding"/>
    <property type="evidence" value="ECO:0007669"/>
    <property type="project" value="UniProtKB-KW"/>
</dbReference>
<evidence type="ECO:0000256" key="6">
    <source>
        <dbReference type="ARBA" id="ARBA00022723"/>
    </source>
</evidence>
<evidence type="ECO:0000256" key="5">
    <source>
        <dbReference type="ARBA" id="ARBA00022490"/>
    </source>
</evidence>
<evidence type="ECO:0000256" key="2">
    <source>
        <dbReference type="ARBA" id="ARBA00004496"/>
    </source>
</evidence>
<dbReference type="CDD" id="cd07503">
    <property type="entry name" value="HAD_HisB-N"/>
    <property type="match status" value="1"/>
</dbReference>
<dbReference type="GO" id="GO:0005975">
    <property type="term" value="P:carbohydrate metabolic process"/>
    <property type="evidence" value="ECO:0007669"/>
    <property type="project" value="InterPro"/>
</dbReference>
<dbReference type="GO" id="GO:0005737">
    <property type="term" value="C:cytoplasm"/>
    <property type="evidence" value="ECO:0007669"/>
    <property type="project" value="UniProtKB-SubCell"/>
</dbReference>
<keyword evidence="8" id="KW-0119">Carbohydrate metabolism</keyword>
<comment type="caution">
    <text evidence="10">The sequence shown here is derived from an EMBL/GenBank/DDBJ whole genome shotgun (WGS) entry which is preliminary data.</text>
</comment>
<comment type="similarity">
    <text evidence="3">Belongs to the GmhB family.</text>
</comment>